<dbReference type="Proteomes" id="UP000013961">
    <property type="component" value="Chromosome"/>
</dbReference>
<evidence type="ECO:0000313" key="1">
    <source>
        <dbReference type="EMBL" id="AGM28195.1"/>
    </source>
</evidence>
<dbReference type="AlphaFoldDB" id="A0AB33A8M7"/>
<reference evidence="1 2" key="1">
    <citation type="journal article" date="2013" name="Genome Announc.">
        <title>Complete Genome Sequence of Mycobacterium massiliense Clinical Strain Asan 50594, Belonging to the Type II Genotype.</title>
        <authorList>
            <person name="Kim B.J."/>
            <person name="Kim B.R."/>
            <person name="Hong S.H."/>
            <person name="Seok S.H."/>
            <person name="Kook Y.H."/>
            <person name="Kim B.J."/>
        </authorList>
    </citation>
    <scope>NUCLEOTIDE SEQUENCE [LARGE SCALE GENOMIC DNA]</scope>
    <source>
        <strain evidence="1 2">50594</strain>
    </source>
</reference>
<proteinExistence type="predicted"/>
<evidence type="ECO:0000313" key="2">
    <source>
        <dbReference type="Proteomes" id="UP000013961"/>
    </source>
</evidence>
<protein>
    <submittedName>
        <fullName evidence="1">Bacteriophage protein</fullName>
    </submittedName>
</protein>
<gene>
    <name evidence="1" type="ORF">MASS_1593</name>
</gene>
<accession>A0AB33A8M7</accession>
<dbReference type="KEGG" id="mabb:MASS_1593"/>
<sequence length="109" mass="11854">MRFPTPHPVVHIPFAGVAQDSLGNDVPSFGAPEAMKAIAFQPHRSEDTDGHTSRDEAEMDLAMPSMQVDLVDRFVVNGLLYEVVGTRDNDGGFHGWKPGVIVELKRVAG</sequence>
<dbReference type="EMBL" id="CP004374">
    <property type="protein sequence ID" value="AGM28195.1"/>
    <property type="molecule type" value="Genomic_DNA"/>
</dbReference>
<name>A0AB33A8M7_9MYCO</name>
<organism evidence="1 2">
    <name type="scientific">Mycobacteroides abscessus subsp. bolletii 50594</name>
    <dbReference type="NCBI Taxonomy" id="1303024"/>
    <lineage>
        <taxon>Bacteria</taxon>
        <taxon>Bacillati</taxon>
        <taxon>Actinomycetota</taxon>
        <taxon>Actinomycetes</taxon>
        <taxon>Mycobacteriales</taxon>
        <taxon>Mycobacteriaceae</taxon>
        <taxon>Mycobacteroides</taxon>
        <taxon>Mycobacteroides abscessus</taxon>
    </lineage>
</organism>